<dbReference type="CDD" id="cd04301">
    <property type="entry name" value="NAT_SF"/>
    <property type="match status" value="1"/>
</dbReference>
<gene>
    <name evidence="2" type="ORF">A3196_07735</name>
</gene>
<dbReference type="InterPro" id="IPR000182">
    <property type="entry name" value="GNAT_dom"/>
</dbReference>
<dbReference type="PROSITE" id="PS51186">
    <property type="entry name" value="GNAT"/>
    <property type="match status" value="1"/>
</dbReference>
<keyword evidence="3" id="KW-1185">Reference proteome</keyword>
<evidence type="ECO:0000259" key="1">
    <source>
        <dbReference type="PROSITE" id="PS51186"/>
    </source>
</evidence>
<evidence type="ECO:0000313" key="3">
    <source>
        <dbReference type="Proteomes" id="UP000094849"/>
    </source>
</evidence>
<dbReference type="Pfam" id="PF00583">
    <property type="entry name" value="Acetyltransf_1"/>
    <property type="match status" value="1"/>
</dbReference>
<reference evidence="2 3" key="1">
    <citation type="submission" date="2016-03" db="EMBL/GenBank/DDBJ databases">
        <title>Chemosynthetic sulphur-oxidizing symbionts of marine invertebrate animals are capable of nitrogen fixation.</title>
        <authorList>
            <person name="Petersen J.M."/>
            <person name="Kemper A."/>
            <person name="Gruber-Vodicka H."/>
            <person name="Cardini U."/>
            <person name="Geest Mvander."/>
            <person name="Kleiner M."/>
            <person name="Bulgheresi S."/>
            <person name="Fussmann M."/>
            <person name="Herbold C."/>
            <person name="Seah B.K.B."/>
            <person name="Antony C.Paul."/>
            <person name="Liu D."/>
            <person name="Belitz A."/>
            <person name="Weber M."/>
        </authorList>
    </citation>
    <scope>NUCLEOTIDE SEQUENCE [LARGE SCALE GENOMIC DNA]</scope>
    <source>
        <strain evidence="2">G_D</strain>
    </source>
</reference>
<dbReference type="EMBL" id="LVJZ01000003">
    <property type="protein sequence ID" value="ODB96657.1"/>
    <property type="molecule type" value="Genomic_DNA"/>
</dbReference>
<dbReference type="Proteomes" id="UP000094849">
    <property type="component" value="Unassembled WGS sequence"/>
</dbReference>
<dbReference type="AlphaFoldDB" id="A0A1E2UPK1"/>
<proteinExistence type="predicted"/>
<dbReference type="GO" id="GO:0016747">
    <property type="term" value="F:acyltransferase activity, transferring groups other than amino-acyl groups"/>
    <property type="evidence" value="ECO:0007669"/>
    <property type="project" value="InterPro"/>
</dbReference>
<keyword evidence="2" id="KW-0808">Transferase</keyword>
<comment type="caution">
    <text evidence="2">The sequence shown here is derived from an EMBL/GenBank/DDBJ whole genome shotgun (WGS) entry which is preliminary data.</text>
</comment>
<dbReference type="InterPro" id="IPR016181">
    <property type="entry name" value="Acyl_CoA_acyltransferase"/>
</dbReference>
<feature type="domain" description="N-acetyltransferase" evidence="1">
    <location>
        <begin position="5"/>
        <end position="159"/>
    </location>
</feature>
<sequence length="159" mass="17988">MDTDITIHTATVNDVQKVAMLVDELLIEITHAIGVQAFNYDLEETSLKLKDLIEQKKYFVFTARNEQSESIGLLTLYESYALYAGGTFGTIPELYVRPDYRSNKVGLRLLSHAKEFAASKGWSRLEVTTPPLPQFDKTLAFYVREGFSITGGRKLKMDL</sequence>
<evidence type="ECO:0000313" key="2">
    <source>
        <dbReference type="EMBL" id="ODB96657.1"/>
    </source>
</evidence>
<accession>A0A1E2UPK1</accession>
<dbReference type="RefSeq" id="WP_069013846.1">
    <property type="nucleotide sequence ID" value="NZ_LVJW01000003.1"/>
</dbReference>
<dbReference type="STRING" id="1818881.A3196_07735"/>
<dbReference type="Gene3D" id="3.40.630.30">
    <property type="match status" value="1"/>
</dbReference>
<name>A0A1E2UPK1_9GAMM</name>
<dbReference type="SUPFAM" id="SSF55729">
    <property type="entry name" value="Acyl-CoA N-acyltransferases (Nat)"/>
    <property type="match status" value="1"/>
</dbReference>
<protein>
    <submittedName>
        <fullName evidence="2">Acetyltransferase</fullName>
    </submittedName>
</protein>
<organism evidence="2 3">
    <name type="scientific">Candidatus Thiodiazotropha endoloripes</name>
    <dbReference type="NCBI Taxonomy" id="1818881"/>
    <lineage>
        <taxon>Bacteria</taxon>
        <taxon>Pseudomonadati</taxon>
        <taxon>Pseudomonadota</taxon>
        <taxon>Gammaproteobacteria</taxon>
        <taxon>Chromatiales</taxon>
        <taxon>Sedimenticolaceae</taxon>
        <taxon>Candidatus Thiodiazotropha</taxon>
    </lineage>
</organism>